<accession>A0A1W1E5Y5</accession>
<dbReference type="AlphaFoldDB" id="A0A1W1E5Y5"/>
<evidence type="ECO:0000313" key="1">
    <source>
        <dbReference type="EMBL" id="SFV89359.1"/>
    </source>
</evidence>
<organism evidence="1">
    <name type="scientific">hydrothermal vent metagenome</name>
    <dbReference type="NCBI Taxonomy" id="652676"/>
    <lineage>
        <taxon>unclassified sequences</taxon>
        <taxon>metagenomes</taxon>
        <taxon>ecological metagenomes</taxon>
    </lineage>
</organism>
<gene>
    <name evidence="1" type="ORF">MNB_SUP05-SYMBIONT-7-426</name>
</gene>
<proteinExistence type="predicted"/>
<reference evidence="1" key="1">
    <citation type="submission" date="2016-10" db="EMBL/GenBank/DDBJ databases">
        <authorList>
            <person name="de Groot N.N."/>
        </authorList>
    </citation>
    <scope>NUCLEOTIDE SEQUENCE</scope>
</reference>
<sequence>MKKILLTMSAVFALSSVQADLLAIEHTHNWKDSPAISNVSKVVSVSYKAALKAAKSEQRKAKKAGFEWNTIRKLMKSAKKKNKAGDVRGAVKLLKVAKEHGILGQKQARDQVNAGPNF</sequence>
<dbReference type="EMBL" id="FPIA01000147">
    <property type="protein sequence ID" value="SFV89359.1"/>
    <property type="molecule type" value="Genomic_DNA"/>
</dbReference>
<name>A0A1W1E5Y5_9ZZZZ</name>
<protein>
    <submittedName>
        <fullName evidence="1">Uncharacterized protein</fullName>
    </submittedName>
</protein>